<geneLocation type="plasmid" evidence="2">
    <name>pbeh3</name>
</geneLocation>
<protein>
    <submittedName>
        <fullName evidence="1">Uncharacterized protein</fullName>
    </submittedName>
</protein>
<dbReference type="EMBL" id="CP015325">
    <property type="protein sequence ID" value="AWG44735.1"/>
    <property type="molecule type" value="Genomic_DNA"/>
</dbReference>
<name>A0A1X7GMK4_9BACI</name>
<sequence length="206" mass="22631">MEKAFKKGFLSLLALMLVFLSVGPSASAVSMSKSEENEQVDELAEDLEFLMEEAAIYDSENNVVGFHFDKLEDRFGEVEELKMLQQEIESSSCELVETTTTETNSVQPLAAKKTWKGCMIDSLKDHFGVAIIEVAMTGGLWAYLEQKAYKEAAKLLIKIGVGGNVIGLAAFLTYYSAKCLEGVGPWASNTIEMDDSISNKNLYGIV</sequence>
<keyword evidence="1" id="KW-0614">Plasmid</keyword>
<evidence type="ECO:0000313" key="2">
    <source>
        <dbReference type="Proteomes" id="UP000036202"/>
    </source>
</evidence>
<dbReference type="AlphaFoldDB" id="A0A1X7GMK4"/>
<accession>A0A1X7GMK4</accession>
<proteinExistence type="predicted"/>
<dbReference type="Proteomes" id="UP000036202">
    <property type="component" value="Plasmid pbeh3"/>
</dbReference>
<keyword evidence="2" id="KW-1185">Reference proteome</keyword>
<gene>
    <name evidence="1" type="ORF">BEH_25585</name>
</gene>
<dbReference type="GeneID" id="93704185"/>
<reference evidence="1 2" key="1">
    <citation type="journal article" date="2015" name="PLoS ONE">
        <title>Genome Sequence of Bacillus endophyticus and Analysis of Its Companion Mechanism in the Ketogulonigenium vulgare-Bacillus Strain Consortium.</title>
        <authorList>
            <person name="Jia N."/>
            <person name="Du J."/>
            <person name="Ding M.Z."/>
            <person name="Gao F."/>
            <person name="Yuan Y.J."/>
        </authorList>
    </citation>
    <scope>NUCLEOTIDE SEQUENCE [LARGE SCALE GENOMIC DNA]</scope>
    <source>
        <strain evidence="1 2">Hbe603</strain>
        <plasmid evidence="2">pbeh3</plasmid>
    </source>
</reference>
<organism evidence="1 2">
    <name type="scientific">Priestia filamentosa</name>
    <dbReference type="NCBI Taxonomy" id="1402861"/>
    <lineage>
        <taxon>Bacteria</taxon>
        <taxon>Bacillati</taxon>
        <taxon>Bacillota</taxon>
        <taxon>Bacilli</taxon>
        <taxon>Bacillales</taxon>
        <taxon>Bacillaceae</taxon>
        <taxon>Priestia</taxon>
    </lineage>
</organism>
<dbReference type="RefSeq" id="WP_063592755.1">
    <property type="nucleotide sequence ID" value="NZ_CP015325.1"/>
</dbReference>
<accession>A0A2S1M044</accession>
<dbReference type="KEGG" id="beo:BEH_25585"/>
<evidence type="ECO:0000313" key="1">
    <source>
        <dbReference type="EMBL" id="AWG44735.1"/>
    </source>
</evidence>